<keyword evidence="1" id="KW-0812">Transmembrane</keyword>
<sequence length="410" mass="44392">MTTRLHKEHFPSLVSQYAPRTPVLSPSSSPESESSAILSPAADLPALGAGIGLGLGFGDRHAMSTTTTSTTVNEKIGAGLPILPPNHPLRNNLQSQHVHGDYSRRPLSMGISGSQKTNKSSGIINPYSSTPGTNLLHKAGLMVRVPRRLRPALLLATSLFVIAIIVITRSVGDAPLVNSGSKDNLSPFGRRAYRDNTARDAFKQAVARVPSSRITAASQVGGLEFESKHDELLALISFITSATGNSLPAHVDGSKPVPAHVLLGFDTTAAYAKDDLEIVKDEVNDLNPIVVFGRLRDPFHRELKRILGSYKIVPAPLFVDIDQRRDSANFVPTIERLLATQEFPQLVVKGKSVAAFQKLVELHDDDKLAAALEKAGGITVRHGKQSKKGRKELERLERERVLRPNPVVDK</sequence>
<dbReference type="GeneID" id="87811144"/>
<dbReference type="GO" id="GO:0005801">
    <property type="term" value="C:cis-Golgi network"/>
    <property type="evidence" value="ECO:0007669"/>
    <property type="project" value="TreeGrafter"/>
</dbReference>
<gene>
    <name evidence="2" type="primary">GRX7</name>
    <name evidence="2" type="ORF">LOC62_06G007974</name>
</gene>
<reference evidence="2" key="1">
    <citation type="submission" date="2023-10" db="EMBL/GenBank/DDBJ databases">
        <authorList>
            <person name="Noh H."/>
        </authorList>
    </citation>
    <scope>NUCLEOTIDE SEQUENCE</scope>
    <source>
        <strain evidence="2">DUCC4014</strain>
    </source>
</reference>
<dbReference type="GO" id="GO:0015038">
    <property type="term" value="F:glutathione disulfide oxidoreductase activity"/>
    <property type="evidence" value="ECO:0007669"/>
    <property type="project" value="TreeGrafter"/>
</dbReference>
<accession>A0AAF0YJ27</accession>
<dbReference type="GO" id="GO:0005796">
    <property type="term" value="C:Golgi lumen"/>
    <property type="evidence" value="ECO:0007669"/>
    <property type="project" value="TreeGrafter"/>
</dbReference>
<proteinExistence type="predicted"/>
<keyword evidence="1" id="KW-1133">Transmembrane helix</keyword>
<dbReference type="GO" id="GO:0034599">
    <property type="term" value="P:cellular response to oxidative stress"/>
    <property type="evidence" value="ECO:0007669"/>
    <property type="project" value="TreeGrafter"/>
</dbReference>
<dbReference type="Proteomes" id="UP000827549">
    <property type="component" value="Chromosome 6"/>
</dbReference>
<dbReference type="SUPFAM" id="SSF52833">
    <property type="entry name" value="Thioredoxin-like"/>
    <property type="match status" value="1"/>
</dbReference>
<name>A0AAF0YJ27_9TREE</name>
<evidence type="ECO:0000256" key="1">
    <source>
        <dbReference type="SAM" id="Phobius"/>
    </source>
</evidence>
<keyword evidence="3" id="KW-1185">Reference proteome</keyword>
<protein>
    <submittedName>
        <fullName evidence="2">Monothiol glutaredoxin-7</fullName>
    </submittedName>
</protein>
<keyword evidence="1" id="KW-0472">Membrane</keyword>
<dbReference type="PANTHER" id="PTHR45694:SF5">
    <property type="entry name" value="GLUTAREDOXIN 2"/>
    <property type="match status" value="1"/>
</dbReference>
<dbReference type="RefSeq" id="XP_062630484.1">
    <property type="nucleotide sequence ID" value="XM_062774500.1"/>
</dbReference>
<dbReference type="PANTHER" id="PTHR45694">
    <property type="entry name" value="GLUTAREDOXIN 2"/>
    <property type="match status" value="1"/>
</dbReference>
<dbReference type="InterPro" id="IPR036249">
    <property type="entry name" value="Thioredoxin-like_sf"/>
</dbReference>
<dbReference type="GO" id="GO:0000324">
    <property type="term" value="C:fungal-type vacuole"/>
    <property type="evidence" value="ECO:0007669"/>
    <property type="project" value="TreeGrafter"/>
</dbReference>
<organism evidence="2 3">
    <name type="scientific">Vanrija pseudolonga</name>
    <dbReference type="NCBI Taxonomy" id="143232"/>
    <lineage>
        <taxon>Eukaryota</taxon>
        <taxon>Fungi</taxon>
        <taxon>Dikarya</taxon>
        <taxon>Basidiomycota</taxon>
        <taxon>Agaricomycotina</taxon>
        <taxon>Tremellomycetes</taxon>
        <taxon>Trichosporonales</taxon>
        <taxon>Trichosporonaceae</taxon>
        <taxon>Vanrija</taxon>
    </lineage>
</organism>
<dbReference type="EMBL" id="CP086719">
    <property type="protein sequence ID" value="WOO84458.1"/>
    <property type="molecule type" value="Genomic_DNA"/>
</dbReference>
<feature type="transmembrane region" description="Helical" evidence="1">
    <location>
        <begin position="152"/>
        <end position="172"/>
    </location>
</feature>
<dbReference type="AlphaFoldDB" id="A0AAF0YJ27"/>
<dbReference type="Gene3D" id="3.40.30.10">
    <property type="entry name" value="Glutaredoxin"/>
    <property type="match status" value="1"/>
</dbReference>
<evidence type="ECO:0000313" key="2">
    <source>
        <dbReference type="EMBL" id="WOO84458.1"/>
    </source>
</evidence>
<evidence type="ECO:0000313" key="3">
    <source>
        <dbReference type="Proteomes" id="UP000827549"/>
    </source>
</evidence>
<dbReference type="PROSITE" id="PS51354">
    <property type="entry name" value="GLUTAREDOXIN_2"/>
    <property type="match status" value="1"/>
</dbReference>